<comment type="subcellular location">
    <subcellularLocation>
        <location evidence="6">Cytoplasm</location>
    </subcellularLocation>
</comment>
<sequence>MLKKLELVGFKSFPEKTTFELSDGITAVVGPNGCGKSNISDAIRWVLGEHRTKPLRGEKMEDFIFSGTQNKKAMNMAEVTLTLDNSQGHLGLDYDEVTIKRKYYRSGDSEYFLNKTPCRLKDIQETFMDTGLGKDTYSIISQGEIDKILSASPYERRYLFEEASGILKHKTRKQEALKRLNDTEHNLSRVSDVIEELNQQLPPLKQQAERASKYKELKDKMMKLEVNLLAHRIDEKRAKWYELDETYKQIENNKEEISSQLRTIESELETIKTQLVDLEKEMEKQQQQNVEVVSEIEQKQGQDKILSERKENLEKEQVRLESEQANIEKEIEKLTTSLTDLDNKYESLKKEKHQVEEDLHNIKNRLDKMSQENNELENAKASLIEVISHRQRKETEYDNYYKEQTRLKKELDELKTEVKKLQSRQEELDNKIKQIKEQQITKQSRLDELVTKITSEKQRIDGLESEKQQLTDRINDLNQRLQGYKSRYEALKEFYNSDSFSRGVREVLKLKENNPQSWSGVIGTVSQLISVEKHYLKAIETALGQAQQNIVTANDAEAKKVLEHLKKYKLGRATCLPLDNLQPRYLNQKQRQIIRECEITGIASQLITISEKYRVVAEHLLGRVIVVPNMDTGLELAKKLKFSLKLVTLDGELILPGGAMVGGSNKKSSSSLQQQLSNDDNKTKLQNQISTTQKELQKLQEDQKQIEEQLQNKRSNIDKLMSERHQLDLELGELRKDQENFATEKAKILEDIEVYQLKQQTKQQELSDLDSNIEETESKLQELDQTRSKLEQDIKELETEFKQTSDEYKKLNEQKLTFEVNVGKLDERLKNISEDRQETYEKTRYYREEKLPQIKEELKELSEKINDTINEKKDNHTKIEELRTKQRELSNTLDNLKQERENTRETLSEKETRQKELAKQEKEIDQQSSQLKMKKSRIETELSNILERLDEQYDMEPQEALNHKEAIDDFKKYEYQIKNIQSEINQLGEVNLGAIEEYNRLQERMDFLKDQQKDLRSAQKSLNKLLSEIDSTMKNSFSETVTKINQTFKRVFTEIYGGGSAHLEYTDESDLLNTGIEIIAKPPGKKKQNLSLLSGGERALTVIALLFSVHEIKPTPFCILDEIDASLDESNLEILTRFMKSYAQNTQFIVITHRKKTMLAANRFYGITMAEPGISQLISVKLEDDDIIETA</sequence>
<dbReference type="SUPFAM" id="SSF75553">
    <property type="entry name" value="Smc hinge domain"/>
    <property type="match status" value="1"/>
</dbReference>
<evidence type="ECO:0000259" key="8">
    <source>
        <dbReference type="SMART" id="SM00968"/>
    </source>
</evidence>
<dbReference type="InterPro" id="IPR010935">
    <property type="entry name" value="SMC_hinge"/>
</dbReference>
<dbReference type="InParanoid" id="B2A2N3"/>
<evidence type="ECO:0000256" key="4">
    <source>
        <dbReference type="ARBA" id="ARBA00023054"/>
    </source>
</evidence>
<dbReference type="HOGENOM" id="CLU_001042_2_2_9"/>
<gene>
    <name evidence="6" type="primary">smc</name>
    <name evidence="9" type="ordered locus">Nther_1365</name>
</gene>
<evidence type="ECO:0000256" key="6">
    <source>
        <dbReference type="HAMAP-Rule" id="MF_01894"/>
    </source>
</evidence>
<evidence type="ECO:0000313" key="10">
    <source>
        <dbReference type="Proteomes" id="UP000001683"/>
    </source>
</evidence>
<dbReference type="GO" id="GO:0007059">
    <property type="term" value="P:chromosome segregation"/>
    <property type="evidence" value="ECO:0007669"/>
    <property type="project" value="UniProtKB-UniRule"/>
</dbReference>
<dbReference type="EMBL" id="CP001034">
    <property type="protein sequence ID" value="ACB84948.1"/>
    <property type="molecule type" value="Genomic_DNA"/>
</dbReference>
<dbReference type="PANTHER" id="PTHR43977">
    <property type="entry name" value="STRUCTURAL MAINTENANCE OF CHROMOSOMES PROTEIN 3"/>
    <property type="match status" value="1"/>
</dbReference>
<dbReference type="GO" id="GO:0005694">
    <property type="term" value="C:chromosome"/>
    <property type="evidence" value="ECO:0007669"/>
    <property type="project" value="InterPro"/>
</dbReference>
<keyword evidence="2 6" id="KW-0547">Nucleotide-binding</keyword>
<dbReference type="Pfam" id="PF06470">
    <property type="entry name" value="SMC_hinge"/>
    <property type="match status" value="1"/>
</dbReference>
<feature type="compositionally biased region" description="Basic and acidic residues" evidence="7">
    <location>
        <begin position="900"/>
        <end position="925"/>
    </location>
</feature>
<feature type="coiled-coil region" evidence="6">
    <location>
        <begin position="180"/>
        <end position="494"/>
    </location>
</feature>
<keyword evidence="4 6" id="KW-0175">Coiled coil</keyword>
<dbReference type="Proteomes" id="UP000001683">
    <property type="component" value="Chromosome"/>
</dbReference>
<dbReference type="GO" id="GO:0005524">
    <property type="term" value="F:ATP binding"/>
    <property type="evidence" value="ECO:0007669"/>
    <property type="project" value="UniProtKB-UniRule"/>
</dbReference>
<keyword evidence="3 6" id="KW-0067">ATP-binding</keyword>
<feature type="coiled-coil region" evidence="6">
    <location>
        <begin position="963"/>
        <end position="1035"/>
    </location>
</feature>
<dbReference type="Gene3D" id="1.20.5.340">
    <property type="match status" value="1"/>
</dbReference>
<dbReference type="InterPro" id="IPR011890">
    <property type="entry name" value="SMC_prok"/>
</dbReference>
<dbReference type="RefSeq" id="WP_012447823.1">
    <property type="nucleotide sequence ID" value="NC_010718.1"/>
</dbReference>
<feature type="binding site" evidence="6">
    <location>
        <begin position="31"/>
        <end position="38"/>
    </location>
    <ligand>
        <name>ATP</name>
        <dbReference type="ChEBI" id="CHEBI:30616"/>
    </ligand>
</feature>
<keyword evidence="5 6" id="KW-0238">DNA-binding</keyword>
<dbReference type="HAMAP" id="MF_01894">
    <property type="entry name" value="Smc_prok"/>
    <property type="match status" value="1"/>
</dbReference>
<evidence type="ECO:0000256" key="1">
    <source>
        <dbReference type="ARBA" id="ARBA00022490"/>
    </source>
</evidence>
<accession>B2A2N3</accession>
<evidence type="ECO:0000256" key="7">
    <source>
        <dbReference type="SAM" id="MobiDB-lite"/>
    </source>
</evidence>
<dbReference type="NCBIfam" id="TIGR02168">
    <property type="entry name" value="SMC_prok_B"/>
    <property type="match status" value="1"/>
</dbReference>
<feature type="region of interest" description="Disordered" evidence="7">
    <location>
        <begin position="663"/>
        <end position="684"/>
    </location>
</feature>
<name>B2A2N3_NATTJ</name>
<protein>
    <recommendedName>
        <fullName evidence="6">Chromosome partition protein Smc</fullName>
    </recommendedName>
</protein>
<comment type="function">
    <text evidence="6">Required for chromosome condensation and partitioning.</text>
</comment>
<dbReference type="Gene3D" id="3.40.50.300">
    <property type="entry name" value="P-loop containing nucleotide triphosphate hydrolases"/>
    <property type="match status" value="2"/>
</dbReference>
<dbReference type="GO" id="GO:0030261">
    <property type="term" value="P:chromosome condensation"/>
    <property type="evidence" value="ECO:0007669"/>
    <property type="project" value="InterPro"/>
</dbReference>
<comment type="domain">
    <text evidence="6">Contains large globular domains required for ATP hydrolysis at each terminus and a third globular domain forming a flexible hinge near the middle of the molecule. These domains are separated by coiled-coil structures.</text>
</comment>
<dbReference type="FunFam" id="3.40.50.300:FF:000984">
    <property type="entry name" value="Chromosome partition protein Smc"/>
    <property type="match status" value="1"/>
</dbReference>
<comment type="subunit">
    <text evidence="6">Homodimer.</text>
</comment>
<dbReference type="KEGG" id="nth:Nther_1365"/>
<dbReference type="AlphaFoldDB" id="B2A2N3"/>
<dbReference type="InterPro" id="IPR003395">
    <property type="entry name" value="RecF/RecN/SMC_N"/>
</dbReference>
<dbReference type="Pfam" id="PF02463">
    <property type="entry name" value="SMC_N"/>
    <property type="match status" value="1"/>
</dbReference>
<dbReference type="Gene3D" id="3.30.70.1620">
    <property type="match status" value="1"/>
</dbReference>
<dbReference type="STRING" id="457570.Nther_1365"/>
<evidence type="ECO:0000256" key="5">
    <source>
        <dbReference type="ARBA" id="ARBA00023125"/>
    </source>
</evidence>
<feature type="compositionally biased region" description="Low complexity" evidence="7">
    <location>
        <begin position="664"/>
        <end position="678"/>
    </location>
</feature>
<feature type="region of interest" description="Disordered" evidence="7">
    <location>
        <begin position="900"/>
        <end position="932"/>
    </location>
</feature>
<dbReference type="FunCoup" id="B2A2N3">
    <property type="interactions" value="371"/>
</dbReference>
<reference evidence="9 10" key="1">
    <citation type="submission" date="2008-04" db="EMBL/GenBank/DDBJ databases">
        <title>Complete sequence of chromosome of Natranaerobius thermophilus JW/NM-WN-LF.</title>
        <authorList>
            <consortium name="US DOE Joint Genome Institute"/>
            <person name="Copeland A."/>
            <person name="Lucas S."/>
            <person name="Lapidus A."/>
            <person name="Glavina del Rio T."/>
            <person name="Dalin E."/>
            <person name="Tice H."/>
            <person name="Bruce D."/>
            <person name="Goodwin L."/>
            <person name="Pitluck S."/>
            <person name="Chertkov O."/>
            <person name="Brettin T."/>
            <person name="Detter J.C."/>
            <person name="Han C."/>
            <person name="Kuske C.R."/>
            <person name="Schmutz J."/>
            <person name="Larimer F."/>
            <person name="Land M."/>
            <person name="Hauser L."/>
            <person name="Kyrpides N."/>
            <person name="Lykidis A."/>
            <person name="Mesbah N.M."/>
            <person name="Wiegel J."/>
        </authorList>
    </citation>
    <scope>NUCLEOTIDE SEQUENCE [LARGE SCALE GENOMIC DNA]</scope>
    <source>
        <strain evidence="10">ATCC BAA-1301 / DSM 18059 / JW/NM-WN-LF</strain>
    </source>
</reference>
<dbReference type="GO" id="GO:0006260">
    <property type="term" value="P:DNA replication"/>
    <property type="evidence" value="ECO:0007669"/>
    <property type="project" value="UniProtKB-UniRule"/>
</dbReference>
<dbReference type="GO" id="GO:0005737">
    <property type="term" value="C:cytoplasm"/>
    <property type="evidence" value="ECO:0007669"/>
    <property type="project" value="UniProtKB-SubCell"/>
</dbReference>
<keyword evidence="1 6" id="KW-0963">Cytoplasm</keyword>
<dbReference type="SMART" id="SM00968">
    <property type="entry name" value="SMC_hinge"/>
    <property type="match status" value="1"/>
</dbReference>
<keyword evidence="10" id="KW-1185">Reference proteome</keyword>
<comment type="similarity">
    <text evidence="6">Belongs to the SMC family.</text>
</comment>
<dbReference type="Gene3D" id="1.20.5.170">
    <property type="match status" value="1"/>
</dbReference>
<dbReference type="Gene3D" id="1.20.1060.20">
    <property type="match status" value="1"/>
</dbReference>
<dbReference type="InterPro" id="IPR036277">
    <property type="entry name" value="SMC_hinge_sf"/>
</dbReference>
<dbReference type="SUPFAM" id="SSF52540">
    <property type="entry name" value="P-loop containing nucleoside triphosphate hydrolases"/>
    <property type="match status" value="1"/>
</dbReference>
<dbReference type="OrthoDB" id="9808768at2"/>
<dbReference type="SUPFAM" id="SSF57997">
    <property type="entry name" value="Tropomyosin"/>
    <property type="match status" value="1"/>
</dbReference>
<dbReference type="InterPro" id="IPR027417">
    <property type="entry name" value="P-loop_NTPase"/>
</dbReference>
<dbReference type="eggNOG" id="COG1196">
    <property type="taxonomic scope" value="Bacteria"/>
</dbReference>
<dbReference type="GO" id="GO:0016887">
    <property type="term" value="F:ATP hydrolysis activity"/>
    <property type="evidence" value="ECO:0007669"/>
    <property type="project" value="InterPro"/>
</dbReference>
<dbReference type="GO" id="GO:0007062">
    <property type="term" value="P:sister chromatid cohesion"/>
    <property type="evidence" value="ECO:0007669"/>
    <property type="project" value="InterPro"/>
</dbReference>
<evidence type="ECO:0000256" key="2">
    <source>
        <dbReference type="ARBA" id="ARBA00022741"/>
    </source>
</evidence>
<reference evidence="9 10" key="2">
    <citation type="journal article" date="2011" name="J. Bacteriol.">
        <title>Complete genome sequence of the anaerobic, halophilic alkalithermophile Natranaerobius thermophilus JW/NM-WN-LF.</title>
        <authorList>
            <person name="Zhao B."/>
            <person name="Mesbah N.M."/>
            <person name="Dalin E."/>
            <person name="Goodwin L."/>
            <person name="Nolan M."/>
            <person name="Pitluck S."/>
            <person name="Chertkov O."/>
            <person name="Brettin T.S."/>
            <person name="Han J."/>
            <person name="Larimer F.W."/>
            <person name="Land M.L."/>
            <person name="Hauser L."/>
            <person name="Kyrpides N."/>
            <person name="Wiegel J."/>
        </authorList>
    </citation>
    <scope>NUCLEOTIDE SEQUENCE [LARGE SCALE GENOMIC DNA]</scope>
    <source>
        <strain evidence="10">ATCC BAA-1301 / DSM 18059 / JW/NM-WN-LF</strain>
    </source>
</reference>
<dbReference type="GO" id="GO:0003677">
    <property type="term" value="F:DNA binding"/>
    <property type="evidence" value="ECO:0007669"/>
    <property type="project" value="UniProtKB-UniRule"/>
</dbReference>
<evidence type="ECO:0000256" key="3">
    <source>
        <dbReference type="ARBA" id="ARBA00022840"/>
    </source>
</evidence>
<organism evidence="9 10">
    <name type="scientific">Natranaerobius thermophilus (strain ATCC BAA-1301 / DSM 18059 / JW/NM-WN-LF)</name>
    <dbReference type="NCBI Taxonomy" id="457570"/>
    <lineage>
        <taxon>Bacteria</taxon>
        <taxon>Bacillati</taxon>
        <taxon>Bacillota</taxon>
        <taxon>Clostridia</taxon>
        <taxon>Natranaerobiales</taxon>
        <taxon>Natranaerobiaceae</taxon>
        <taxon>Natranaerobius</taxon>
    </lineage>
</organism>
<dbReference type="InterPro" id="IPR024704">
    <property type="entry name" value="SMC"/>
</dbReference>
<dbReference type="PIRSF" id="PIRSF005719">
    <property type="entry name" value="SMC"/>
    <property type="match status" value="1"/>
</dbReference>
<feature type="domain" description="SMC hinge" evidence="8">
    <location>
        <begin position="519"/>
        <end position="637"/>
    </location>
</feature>
<evidence type="ECO:0000313" key="9">
    <source>
        <dbReference type="EMBL" id="ACB84948.1"/>
    </source>
</evidence>
<proteinExistence type="inferred from homology"/>